<evidence type="ECO:0000256" key="1">
    <source>
        <dbReference type="SAM" id="Coils"/>
    </source>
</evidence>
<dbReference type="InterPro" id="IPR032675">
    <property type="entry name" value="LRR_dom_sf"/>
</dbReference>
<proteinExistence type="predicted"/>
<dbReference type="Gene3D" id="3.80.10.10">
    <property type="entry name" value="Ribonuclease Inhibitor"/>
    <property type="match status" value="1"/>
</dbReference>
<dbReference type="InterPro" id="IPR036047">
    <property type="entry name" value="F-box-like_dom_sf"/>
</dbReference>
<sequence length="429" mass="47486">MAATSFSMGTVLAQQTEKTRGISPSQIKQLIAESDSRVLSLENEIAALESRLAALVELRDGECATGAALRSLIAPIHTVPVELLAEIFELTIYNSDSHELPGQSSLQLPLHVRDAFRVSQVCRYWREIAIGTPRLWTRPITVNFHPKRDLEEEEMYVDGLQTWLARSAPRPVPITIMGLINGSWSTQSGSRLTDALLSIASRWRSLWIYPAPGGFVQRLAGCSLDSLEALTLSSVDGAGSRFGLPTMLSFINAPRLRKVTFDPTCGIPMPWAQLTDIDLQNDIPPEKLQDIFSQCRNVARASVRTTGWSTSPPARTDPLVLPHLHFLSVTWAGEDFNDMSFFDCISAWALDELHLYFDPEGADVEWAEATFTAFQMRSPNITKLKIEGYGHTVQLSALVAVLRHTPLLTHLIIDDCSGIDALPRCSVLH</sequence>
<keyword evidence="1" id="KW-0175">Coiled coil</keyword>
<dbReference type="Gene3D" id="1.20.1280.50">
    <property type="match status" value="1"/>
</dbReference>
<evidence type="ECO:0000259" key="2">
    <source>
        <dbReference type="Pfam" id="PF12937"/>
    </source>
</evidence>
<dbReference type="AlphaFoldDB" id="A0A8H6YJZ1"/>
<evidence type="ECO:0000313" key="4">
    <source>
        <dbReference type="Proteomes" id="UP000623467"/>
    </source>
</evidence>
<comment type="caution">
    <text evidence="3">The sequence shown here is derived from an EMBL/GenBank/DDBJ whole genome shotgun (WGS) entry which is preliminary data.</text>
</comment>
<organism evidence="3 4">
    <name type="scientific">Mycena sanguinolenta</name>
    <dbReference type="NCBI Taxonomy" id="230812"/>
    <lineage>
        <taxon>Eukaryota</taxon>
        <taxon>Fungi</taxon>
        <taxon>Dikarya</taxon>
        <taxon>Basidiomycota</taxon>
        <taxon>Agaricomycotina</taxon>
        <taxon>Agaricomycetes</taxon>
        <taxon>Agaricomycetidae</taxon>
        <taxon>Agaricales</taxon>
        <taxon>Marasmiineae</taxon>
        <taxon>Mycenaceae</taxon>
        <taxon>Mycena</taxon>
    </lineage>
</organism>
<evidence type="ECO:0000313" key="3">
    <source>
        <dbReference type="EMBL" id="KAF7361253.1"/>
    </source>
</evidence>
<dbReference type="Proteomes" id="UP000623467">
    <property type="component" value="Unassembled WGS sequence"/>
</dbReference>
<feature type="coiled-coil region" evidence="1">
    <location>
        <begin position="31"/>
        <end position="58"/>
    </location>
</feature>
<keyword evidence="4" id="KW-1185">Reference proteome</keyword>
<reference evidence="3" key="1">
    <citation type="submission" date="2020-05" db="EMBL/GenBank/DDBJ databases">
        <title>Mycena genomes resolve the evolution of fungal bioluminescence.</title>
        <authorList>
            <person name="Tsai I.J."/>
        </authorList>
    </citation>
    <scope>NUCLEOTIDE SEQUENCE</scope>
    <source>
        <strain evidence="3">160909Yilan</strain>
    </source>
</reference>
<dbReference type="Pfam" id="PF12937">
    <property type="entry name" value="F-box-like"/>
    <property type="match status" value="1"/>
</dbReference>
<feature type="domain" description="F-box" evidence="2">
    <location>
        <begin position="78"/>
        <end position="139"/>
    </location>
</feature>
<name>A0A8H6YJZ1_9AGAR</name>
<dbReference type="InterPro" id="IPR001810">
    <property type="entry name" value="F-box_dom"/>
</dbReference>
<gene>
    <name evidence="3" type="ORF">MSAN_01157400</name>
</gene>
<protein>
    <submittedName>
        <fullName evidence="3">F-box domain-containing protein</fullName>
    </submittedName>
</protein>
<dbReference type="EMBL" id="JACAZH010000008">
    <property type="protein sequence ID" value="KAF7361253.1"/>
    <property type="molecule type" value="Genomic_DNA"/>
</dbReference>
<dbReference type="SUPFAM" id="SSF81383">
    <property type="entry name" value="F-box domain"/>
    <property type="match status" value="1"/>
</dbReference>
<dbReference type="OrthoDB" id="2996849at2759"/>
<accession>A0A8H6YJZ1</accession>